<dbReference type="InterPro" id="IPR011990">
    <property type="entry name" value="TPR-like_helical_dom_sf"/>
</dbReference>
<dbReference type="PANTHER" id="PTHR11102">
    <property type="entry name" value="SEL-1-LIKE PROTEIN"/>
    <property type="match status" value="1"/>
</dbReference>
<evidence type="ECO:0008006" key="6">
    <source>
        <dbReference type="Google" id="ProtNLM"/>
    </source>
</evidence>
<feature type="transmembrane region" description="Helical" evidence="3">
    <location>
        <begin position="17"/>
        <end position="37"/>
    </location>
</feature>
<dbReference type="eggNOG" id="KOG1550">
    <property type="taxonomic scope" value="Eukaryota"/>
</dbReference>
<dbReference type="AlphaFoldDB" id="C5M9D8"/>
<keyword evidence="3" id="KW-0812">Transmembrane</keyword>
<dbReference type="InterPro" id="IPR006597">
    <property type="entry name" value="Sel1-like"/>
</dbReference>
<keyword evidence="3" id="KW-1133">Transmembrane helix</keyword>
<dbReference type="OrthoDB" id="27934at2759"/>
<dbReference type="PANTHER" id="PTHR11102:SF160">
    <property type="entry name" value="ERAD-ASSOCIATED E3 UBIQUITIN-PROTEIN LIGASE COMPONENT HRD3"/>
    <property type="match status" value="1"/>
</dbReference>
<protein>
    <recommendedName>
        <fullName evidence="6">ERAD-associated E3 ubiquitin-protein ligase component HRD3</fullName>
    </recommendedName>
</protein>
<dbReference type="STRING" id="294747.C5M9D8"/>
<evidence type="ECO:0000256" key="2">
    <source>
        <dbReference type="SAM" id="MobiDB-lite"/>
    </source>
</evidence>
<evidence type="ECO:0000256" key="3">
    <source>
        <dbReference type="SAM" id="Phobius"/>
    </source>
</evidence>
<keyword evidence="5" id="KW-1185">Reference proteome</keyword>
<feature type="region of interest" description="Disordered" evidence="2">
    <location>
        <begin position="812"/>
        <end position="834"/>
    </location>
</feature>
<feature type="transmembrane region" description="Helical" evidence="3">
    <location>
        <begin position="49"/>
        <end position="70"/>
    </location>
</feature>
<dbReference type="SUPFAM" id="SSF81901">
    <property type="entry name" value="HCP-like"/>
    <property type="match status" value="3"/>
</dbReference>
<evidence type="ECO:0000256" key="1">
    <source>
        <dbReference type="ARBA" id="ARBA00038101"/>
    </source>
</evidence>
<dbReference type="VEuPathDB" id="FungiDB:CTRG_03010"/>
<dbReference type="KEGG" id="ctp:CTRG_03010"/>
<dbReference type="Pfam" id="PF08238">
    <property type="entry name" value="Sel1"/>
    <property type="match status" value="8"/>
</dbReference>
<accession>C5M9D8</accession>
<dbReference type="EMBL" id="GG692397">
    <property type="protein sequence ID" value="EER34192.1"/>
    <property type="molecule type" value="Genomic_DNA"/>
</dbReference>
<sequence length="853" mass="98577">MAFFFKIGRGKKKELQFWYGLISLEHFFFLPLITYLATTNHVSQIAITMFRIMNWIVLLLFSLLTSANVVSQDTYYNQAIKTLNQLSQNFTRSKIYSLDNIEGNLYIPQFNPLVNDYDRKNIPRHEPPHLLTSKIVPLLEKSAFDNNNNKAYSMLGDLYLFGNFSFPTDYNKAKDYYHKSVSIGPNGHAYFMLGYIYSTGLFGTFPIDQERGNLYYHFGMKNGDLNAMLVLAYKTFKGIGVSQDCESALSYYTTLAEHGRNWMSTKDVSTQVDYNIRISDFNGGLYGEKMSEMSSTIEIQSKLFNDLRNSLEEYRLNANEHEYTTLYYNGMESYKGDYFVEKNLTKAFGSFQECVALGDEIYGSTNYEFVQSIDKIFLSACQSKLGRMYLRGLGVKKNIKKASYYLKLAVKLSPTPDALNDLGFIEEKGLLGEANYTKAIEYYKAAVKKRSGSANKNLARLLMQINEHDLQKNNVIIDIYNHMKEAVYYHDTEALFYMGQFIQSGVAKNIEPAGEPSCSTTISYYDVFVERLSQFYAPHLKYAFEELVAGNFKNALVGYSIAAEQGFEAAQISAAYLLFQLQPLQSKLKAKTFAPERIEMAIEYLDRASKQGNIDATILLGDIYSDQQRQTSPDFDRAFNYYQIASDKHSSHGSYKLAEMYEYGYGPVNDSVDYFMAKRYYDSSLQYKEKFDFERREQQSKLTYSRAHIDWALLRLRFKYLFNRKAFKDTETSDGGWISAFNKVGTRATNERQQKEAISKADAHHEGSAYTDEYVEDYDVGDYLVIALTFSFFMVFFVQNILRQIRRMRAGPDNNENNNRQNENEQNNNFQNGWNGNQFNFRRGNFEFHFFAI</sequence>
<gene>
    <name evidence="4" type="ORF">CTRG_03010</name>
</gene>
<evidence type="ECO:0000313" key="4">
    <source>
        <dbReference type="EMBL" id="EER34192.1"/>
    </source>
</evidence>
<dbReference type="SMART" id="SM00671">
    <property type="entry name" value="SEL1"/>
    <property type="match status" value="7"/>
</dbReference>
<reference evidence="4 5" key="1">
    <citation type="journal article" date="2009" name="Nature">
        <title>Evolution of pathogenicity and sexual reproduction in eight Candida genomes.</title>
        <authorList>
            <person name="Butler G."/>
            <person name="Rasmussen M.D."/>
            <person name="Lin M.F."/>
            <person name="Santos M.A."/>
            <person name="Sakthikumar S."/>
            <person name="Munro C.A."/>
            <person name="Rheinbay E."/>
            <person name="Grabherr M."/>
            <person name="Forche A."/>
            <person name="Reedy J.L."/>
            <person name="Agrafioti I."/>
            <person name="Arnaud M.B."/>
            <person name="Bates S."/>
            <person name="Brown A.J."/>
            <person name="Brunke S."/>
            <person name="Costanzo M.C."/>
            <person name="Fitzpatrick D.A."/>
            <person name="de Groot P.W."/>
            <person name="Harris D."/>
            <person name="Hoyer L.L."/>
            <person name="Hube B."/>
            <person name="Klis F.M."/>
            <person name="Kodira C."/>
            <person name="Lennard N."/>
            <person name="Logue M.E."/>
            <person name="Martin R."/>
            <person name="Neiman A.M."/>
            <person name="Nikolaou E."/>
            <person name="Quail M.A."/>
            <person name="Quinn J."/>
            <person name="Santos M.C."/>
            <person name="Schmitzberger F.F."/>
            <person name="Sherlock G."/>
            <person name="Shah P."/>
            <person name="Silverstein K.A."/>
            <person name="Skrzypek M.S."/>
            <person name="Soll D."/>
            <person name="Staggs R."/>
            <person name="Stansfield I."/>
            <person name="Stumpf M.P."/>
            <person name="Sudbery P.E."/>
            <person name="Srikantha T."/>
            <person name="Zeng Q."/>
            <person name="Berman J."/>
            <person name="Berriman M."/>
            <person name="Heitman J."/>
            <person name="Gow N.A."/>
            <person name="Lorenz M.C."/>
            <person name="Birren B.W."/>
            <person name="Kellis M."/>
            <person name="Cuomo C.A."/>
        </authorList>
    </citation>
    <scope>NUCLEOTIDE SEQUENCE [LARGE SCALE GENOMIC DNA]</scope>
    <source>
        <strain evidence="5">ATCC MYA-3404 / T1</strain>
    </source>
</reference>
<dbReference type="Gene3D" id="1.25.40.10">
    <property type="entry name" value="Tetratricopeptide repeat domain"/>
    <property type="match status" value="2"/>
</dbReference>
<organism evidence="4 5">
    <name type="scientific">Candida tropicalis (strain ATCC MYA-3404 / T1)</name>
    <name type="common">Yeast</name>
    <dbReference type="NCBI Taxonomy" id="294747"/>
    <lineage>
        <taxon>Eukaryota</taxon>
        <taxon>Fungi</taxon>
        <taxon>Dikarya</taxon>
        <taxon>Ascomycota</taxon>
        <taxon>Saccharomycotina</taxon>
        <taxon>Pichiomycetes</taxon>
        <taxon>Debaryomycetaceae</taxon>
        <taxon>Candida/Lodderomyces clade</taxon>
        <taxon>Candida</taxon>
    </lineage>
</organism>
<comment type="similarity">
    <text evidence="1">Belongs to the sel-1 family.</text>
</comment>
<dbReference type="HOGENOM" id="CLU_349489_0_0_1"/>
<dbReference type="InterPro" id="IPR050767">
    <property type="entry name" value="Sel1_AlgK"/>
</dbReference>
<dbReference type="RefSeq" id="XP_002548713.1">
    <property type="nucleotide sequence ID" value="XM_002548667.1"/>
</dbReference>
<feature type="compositionally biased region" description="Low complexity" evidence="2">
    <location>
        <begin position="814"/>
        <end position="834"/>
    </location>
</feature>
<dbReference type="Proteomes" id="UP000002037">
    <property type="component" value="Unassembled WGS sequence"/>
</dbReference>
<dbReference type="GeneID" id="8298495"/>
<name>C5M9D8_CANTT</name>
<feature type="transmembrane region" description="Helical" evidence="3">
    <location>
        <begin position="783"/>
        <end position="802"/>
    </location>
</feature>
<evidence type="ECO:0000313" key="5">
    <source>
        <dbReference type="Proteomes" id="UP000002037"/>
    </source>
</evidence>
<proteinExistence type="inferred from homology"/>
<keyword evidence="3" id="KW-0472">Membrane</keyword>